<comment type="caution">
    <text evidence="3">The sequence shown here is derived from an EMBL/GenBank/DDBJ whole genome shotgun (WGS) entry which is preliminary data.</text>
</comment>
<feature type="transmembrane region" description="Helical" evidence="1">
    <location>
        <begin position="65"/>
        <end position="91"/>
    </location>
</feature>
<dbReference type="AlphaFoldDB" id="A0A964T409"/>
<proteinExistence type="predicted"/>
<dbReference type="Proteomes" id="UP000773614">
    <property type="component" value="Unassembled WGS sequence"/>
</dbReference>
<evidence type="ECO:0000259" key="2">
    <source>
        <dbReference type="Pfam" id="PF21741"/>
    </source>
</evidence>
<keyword evidence="4" id="KW-1185">Reference proteome</keyword>
<feature type="transmembrane region" description="Helical" evidence="1">
    <location>
        <begin position="12"/>
        <end position="29"/>
    </location>
</feature>
<gene>
    <name evidence="3" type="ORF">E4O86_10215</name>
</gene>
<dbReference type="InterPro" id="IPR049201">
    <property type="entry name" value="DUF6867"/>
</dbReference>
<evidence type="ECO:0000313" key="4">
    <source>
        <dbReference type="Proteomes" id="UP000773614"/>
    </source>
</evidence>
<feature type="transmembrane region" description="Helical" evidence="1">
    <location>
        <begin position="41"/>
        <end position="59"/>
    </location>
</feature>
<dbReference type="Pfam" id="PF21741">
    <property type="entry name" value="DUF6867"/>
    <property type="match status" value="1"/>
</dbReference>
<name>A0A964T409_9HYPH</name>
<keyword evidence="1" id="KW-1133">Transmembrane helix</keyword>
<dbReference type="RefSeq" id="WP_161140433.1">
    <property type="nucleotide sequence ID" value="NZ_SPKJ01000028.1"/>
</dbReference>
<accession>A0A964T409</accession>
<keyword evidence="1" id="KW-0812">Transmembrane</keyword>
<dbReference type="OrthoDB" id="9806174at2"/>
<evidence type="ECO:0000313" key="3">
    <source>
        <dbReference type="EMBL" id="MYZ48086.1"/>
    </source>
</evidence>
<sequence>MTAIWEVSISEFVFVTIVLGCGAAWLTGRATARVWAPWWQLAVYVVLLGIATRFIHFSLFNGTFFLPLAGFGTGVYYFLVDLVFLGMAAAAGRQVTRARQMASQYGFLAGRPHAAENASEA</sequence>
<reference evidence="3" key="1">
    <citation type="submission" date="2019-03" db="EMBL/GenBank/DDBJ databases">
        <title>Afifella sp. nov., isolated from activated sludge.</title>
        <authorList>
            <person name="Li Q."/>
            <person name="Liu Y."/>
        </authorList>
    </citation>
    <scope>NUCLEOTIDE SEQUENCE</scope>
    <source>
        <strain evidence="3">L72</strain>
    </source>
</reference>
<keyword evidence="1" id="KW-0472">Membrane</keyword>
<evidence type="ECO:0000256" key="1">
    <source>
        <dbReference type="SAM" id="Phobius"/>
    </source>
</evidence>
<dbReference type="EMBL" id="SPKJ01000028">
    <property type="protein sequence ID" value="MYZ48086.1"/>
    <property type="molecule type" value="Genomic_DNA"/>
</dbReference>
<feature type="domain" description="DUF6867" evidence="2">
    <location>
        <begin position="8"/>
        <end position="108"/>
    </location>
</feature>
<protein>
    <recommendedName>
        <fullName evidence="2">DUF6867 domain-containing protein</fullName>
    </recommendedName>
</protein>
<organism evidence="3 4">
    <name type="scientific">Propylenella binzhouense</name>
    <dbReference type="NCBI Taxonomy" id="2555902"/>
    <lineage>
        <taxon>Bacteria</taxon>
        <taxon>Pseudomonadati</taxon>
        <taxon>Pseudomonadota</taxon>
        <taxon>Alphaproteobacteria</taxon>
        <taxon>Hyphomicrobiales</taxon>
        <taxon>Propylenellaceae</taxon>
        <taxon>Propylenella</taxon>
    </lineage>
</organism>